<dbReference type="FunFam" id="1.10.472.10:FF:000093">
    <property type="entry name" value="Predicted protein"/>
    <property type="match status" value="1"/>
</dbReference>
<evidence type="ECO:0000313" key="3">
    <source>
        <dbReference type="EMBL" id="EJK69561.1"/>
    </source>
</evidence>
<keyword evidence="1" id="KW-0195">Cyclin</keyword>
<reference evidence="3 4" key="1">
    <citation type="journal article" date="2012" name="Genome Biol.">
        <title>Genome and low-iron response of an oceanic diatom adapted to chronic iron limitation.</title>
        <authorList>
            <person name="Lommer M."/>
            <person name="Specht M."/>
            <person name="Roy A.S."/>
            <person name="Kraemer L."/>
            <person name="Andreson R."/>
            <person name="Gutowska M.A."/>
            <person name="Wolf J."/>
            <person name="Bergner S.V."/>
            <person name="Schilhabel M.B."/>
            <person name="Klostermeier U.C."/>
            <person name="Beiko R.G."/>
            <person name="Rosenstiel P."/>
            <person name="Hippler M."/>
            <person name="Laroche J."/>
        </authorList>
    </citation>
    <scope>NUCLEOTIDE SEQUENCE [LARGE SCALE GENOMIC DNA]</scope>
    <source>
        <strain evidence="3 4">CCMP1005</strain>
    </source>
</reference>
<dbReference type="EMBL" id="AGNL01009883">
    <property type="protein sequence ID" value="EJK69561.1"/>
    <property type="molecule type" value="Genomic_DNA"/>
</dbReference>
<dbReference type="Gene3D" id="1.10.472.10">
    <property type="entry name" value="Cyclin-like"/>
    <property type="match status" value="2"/>
</dbReference>
<evidence type="ECO:0000259" key="2">
    <source>
        <dbReference type="SMART" id="SM00385"/>
    </source>
</evidence>
<sequence>MMDQVDIIDRIKAALSMESSAAPCRDYFVACEGLERNYREKMVEWILSLCHHFNLQRETCWTAFAILDRYLSAPNGLKEIDSHRFQLAAITTFYTAVKISEPISLGIDMTVRLSHGYYQRDEIIKTELEILDALGWRLNDFTSPKEFVRHFLELAPVDEVARQAIMERTDAYLSRTMKDYHFSLLRPSSVAIALLGVSIEETGILGYDEVDCIWSTLIKLGFDVNESRQAEQRLMNESKSRSFEHRIKPVASLQKTSSVLARGSGNESPVSVIC</sequence>
<comment type="similarity">
    <text evidence="1">Belongs to the cyclin family.</text>
</comment>
<feature type="domain" description="Cyclin-like" evidence="2">
    <location>
        <begin position="44"/>
        <end position="132"/>
    </location>
</feature>
<proteinExistence type="inferred from homology"/>
<dbReference type="InterPro" id="IPR036915">
    <property type="entry name" value="Cyclin-like_sf"/>
</dbReference>
<evidence type="ECO:0000313" key="4">
    <source>
        <dbReference type="Proteomes" id="UP000266841"/>
    </source>
</evidence>
<dbReference type="SMART" id="SM00385">
    <property type="entry name" value="CYCLIN"/>
    <property type="match status" value="1"/>
</dbReference>
<name>K0T885_THAOC</name>
<dbReference type="eggNOG" id="KOG0654">
    <property type="taxonomic scope" value="Eukaryota"/>
</dbReference>
<dbReference type="InterPro" id="IPR013763">
    <property type="entry name" value="Cyclin-like_dom"/>
</dbReference>
<accession>K0T885</accession>
<dbReference type="InterPro" id="IPR006671">
    <property type="entry name" value="Cyclin_N"/>
</dbReference>
<keyword evidence="4" id="KW-1185">Reference proteome</keyword>
<dbReference type="OrthoDB" id="44315at2759"/>
<dbReference type="SUPFAM" id="SSF47954">
    <property type="entry name" value="Cyclin-like"/>
    <property type="match status" value="1"/>
</dbReference>
<dbReference type="OMA" id="HLKMDDA"/>
<comment type="caution">
    <text evidence="3">The sequence shown here is derived from an EMBL/GenBank/DDBJ whole genome shotgun (WGS) entry which is preliminary data.</text>
</comment>
<organism evidence="3 4">
    <name type="scientific">Thalassiosira oceanica</name>
    <name type="common">Marine diatom</name>
    <dbReference type="NCBI Taxonomy" id="159749"/>
    <lineage>
        <taxon>Eukaryota</taxon>
        <taxon>Sar</taxon>
        <taxon>Stramenopiles</taxon>
        <taxon>Ochrophyta</taxon>
        <taxon>Bacillariophyta</taxon>
        <taxon>Coscinodiscophyceae</taxon>
        <taxon>Thalassiosirophycidae</taxon>
        <taxon>Thalassiosirales</taxon>
        <taxon>Thalassiosiraceae</taxon>
        <taxon>Thalassiosira</taxon>
    </lineage>
</organism>
<dbReference type="AlphaFoldDB" id="K0T885"/>
<dbReference type="InterPro" id="IPR039361">
    <property type="entry name" value="Cyclin"/>
</dbReference>
<dbReference type="Proteomes" id="UP000266841">
    <property type="component" value="Unassembled WGS sequence"/>
</dbReference>
<evidence type="ECO:0000256" key="1">
    <source>
        <dbReference type="RuleBase" id="RU000383"/>
    </source>
</evidence>
<protein>
    <recommendedName>
        <fullName evidence="2">Cyclin-like domain-containing protein</fullName>
    </recommendedName>
</protein>
<dbReference type="Pfam" id="PF00134">
    <property type="entry name" value="Cyclin_N"/>
    <property type="match status" value="1"/>
</dbReference>
<dbReference type="PANTHER" id="PTHR10177">
    <property type="entry name" value="CYCLINS"/>
    <property type="match status" value="1"/>
</dbReference>
<gene>
    <name evidence="3" type="ORF">THAOC_09165</name>
</gene>